<name>A0A6C1CFD1_9ACTN</name>
<comment type="caution">
    <text evidence="1">The sequence shown here is derived from an EMBL/GenBank/DDBJ whole genome shotgun (WGS) entry which is preliminary data.</text>
</comment>
<protein>
    <submittedName>
        <fullName evidence="1">Uncharacterized protein</fullName>
    </submittedName>
</protein>
<dbReference type="Pfam" id="PF18969">
    <property type="entry name" value="DUF5708"/>
    <property type="match status" value="1"/>
</dbReference>
<dbReference type="EMBL" id="RCIY01000040">
    <property type="protein sequence ID" value="TGG86348.1"/>
    <property type="molecule type" value="Genomic_DNA"/>
</dbReference>
<dbReference type="AlphaFoldDB" id="A0A6C1CFD1"/>
<sequence length="65" mass="6826">MRRASKNLIEGSVTFLVGLALKLFAGDVETPVVTLTKAGVVLMCIGGIQVASGLLRAKREPTART</sequence>
<dbReference type="Proteomes" id="UP000298111">
    <property type="component" value="Unassembled WGS sequence"/>
</dbReference>
<reference evidence="1 2" key="1">
    <citation type="submission" date="2018-10" db="EMBL/GenBank/DDBJ databases">
        <title>Isolation of pseudouridimycin from Streptomyces albus DSM 40763.</title>
        <authorList>
            <person name="Rosenqvist P."/>
            <person name="Metsae-Ketelae M."/>
            <person name="Virta P."/>
        </authorList>
    </citation>
    <scope>NUCLEOTIDE SEQUENCE [LARGE SCALE GENOMIC DNA]</scope>
    <source>
        <strain evidence="1 2">DSM 40763</strain>
    </source>
</reference>
<dbReference type="GeneID" id="75179636"/>
<accession>A0A6C1CFD1</accession>
<proteinExistence type="predicted"/>
<evidence type="ECO:0000313" key="1">
    <source>
        <dbReference type="EMBL" id="TGG86348.1"/>
    </source>
</evidence>
<evidence type="ECO:0000313" key="2">
    <source>
        <dbReference type="Proteomes" id="UP000298111"/>
    </source>
</evidence>
<gene>
    <name evidence="1" type="ORF">D8771_08300</name>
</gene>
<organism evidence="1 2">
    <name type="scientific">Streptomyces albus</name>
    <dbReference type="NCBI Taxonomy" id="1888"/>
    <lineage>
        <taxon>Bacteria</taxon>
        <taxon>Bacillati</taxon>
        <taxon>Actinomycetota</taxon>
        <taxon>Actinomycetes</taxon>
        <taxon>Kitasatosporales</taxon>
        <taxon>Streptomycetaceae</taxon>
        <taxon>Streptomyces</taxon>
    </lineage>
</organism>
<dbReference type="InterPro" id="IPR043762">
    <property type="entry name" value="DUF5708"/>
</dbReference>
<dbReference type="RefSeq" id="WP_031175011.1">
    <property type="nucleotide sequence ID" value="NZ_BBQG01000018.1"/>
</dbReference>